<keyword evidence="3" id="KW-1185">Reference proteome</keyword>
<protein>
    <submittedName>
        <fullName evidence="2">Uncharacterized protein</fullName>
    </submittedName>
</protein>
<dbReference type="EMBL" id="JBHFFA010000002">
    <property type="protein sequence ID" value="KAL2644464.1"/>
    <property type="molecule type" value="Genomic_DNA"/>
</dbReference>
<sequence length="112" mass="12476">MNGKGKAPMVDENGIPITIEAVLNEEGGPSNAEAEPDQRGNKQKQDTPKTLAEKLKSRKNTKVMKKPCETIDLSDELQEAKWEEETVLPEDTSQLPEFNIIEKFCLSLAYGE</sequence>
<evidence type="ECO:0000256" key="1">
    <source>
        <dbReference type="SAM" id="MobiDB-lite"/>
    </source>
</evidence>
<name>A0ABD1ZBZ4_9MARC</name>
<organism evidence="2 3">
    <name type="scientific">Riccia fluitans</name>
    <dbReference type="NCBI Taxonomy" id="41844"/>
    <lineage>
        <taxon>Eukaryota</taxon>
        <taxon>Viridiplantae</taxon>
        <taxon>Streptophyta</taxon>
        <taxon>Embryophyta</taxon>
        <taxon>Marchantiophyta</taxon>
        <taxon>Marchantiopsida</taxon>
        <taxon>Marchantiidae</taxon>
        <taxon>Marchantiales</taxon>
        <taxon>Ricciaceae</taxon>
        <taxon>Riccia</taxon>
    </lineage>
</organism>
<evidence type="ECO:0000313" key="2">
    <source>
        <dbReference type="EMBL" id="KAL2644464.1"/>
    </source>
</evidence>
<feature type="compositionally biased region" description="Basic and acidic residues" evidence="1">
    <location>
        <begin position="36"/>
        <end position="54"/>
    </location>
</feature>
<comment type="caution">
    <text evidence="2">The sequence shown here is derived from an EMBL/GenBank/DDBJ whole genome shotgun (WGS) entry which is preliminary data.</text>
</comment>
<dbReference type="AlphaFoldDB" id="A0ABD1ZBZ4"/>
<evidence type="ECO:0000313" key="3">
    <source>
        <dbReference type="Proteomes" id="UP001605036"/>
    </source>
</evidence>
<proteinExistence type="predicted"/>
<dbReference type="Proteomes" id="UP001605036">
    <property type="component" value="Unassembled WGS sequence"/>
</dbReference>
<reference evidence="2 3" key="1">
    <citation type="submission" date="2024-09" db="EMBL/GenBank/DDBJ databases">
        <title>Chromosome-scale assembly of Riccia fluitans.</title>
        <authorList>
            <person name="Paukszto L."/>
            <person name="Sawicki J."/>
            <person name="Karawczyk K."/>
            <person name="Piernik-Szablinska J."/>
            <person name="Szczecinska M."/>
            <person name="Mazdziarz M."/>
        </authorList>
    </citation>
    <scope>NUCLEOTIDE SEQUENCE [LARGE SCALE GENOMIC DNA]</scope>
    <source>
        <strain evidence="2">Rf_01</strain>
        <tissue evidence="2">Aerial parts of the thallus</tissue>
    </source>
</reference>
<feature type="region of interest" description="Disordered" evidence="1">
    <location>
        <begin position="25"/>
        <end position="54"/>
    </location>
</feature>
<accession>A0ABD1ZBZ4</accession>
<gene>
    <name evidence="2" type="ORF">R1flu_012051</name>
</gene>